<dbReference type="PROSITE" id="PS51257">
    <property type="entry name" value="PROKAR_LIPOPROTEIN"/>
    <property type="match status" value="1"/>
</dbReference>
<protein>
    <recommendedName>
        <fullName evidence="4">DUF3558 domain-containing protein</fullName>
    </recommendedName>
</protein>
<feature type="signal peptide" evidence="1">
    <location>
        <begin position="1"/>
        <end position="17"/>
    </location>
</feature>
<dbReference type="InterPro" id="IPR024520">
    <property type="entry name" value="DUF3558"/>
</dbReference>
<sequence>MSSKNRTALVLAGVACAALTTAACTSTVSGTATPASSAPTTSSADVFAGLNACQVLDQLYAGQGFNPGENKTRRNECGILKPQFGSYGLALDPSQGLSEFAAANTEVQDISINGRNAMQANILGGGCAIAIEVTEHARAMVTVNMSNTTDDPKACPNARTLAEKVEPLLPKVQ</sequence>
<gene>
    <name evidence="2" type="ORF">GCM10017786_48990</name>
</gene>
<reference evidence="3" key="1">
    <citation type="journal article" date="2019" name="Int. J. Syst. Evol. Microbiol.">
        <title>The Global Catalogue of Microorganisms (GCM) 10K type strain sequencing project: providing services to taxonomists for standard genome sequencing and annotation.</title>
        <authorList>
            <consortium name="The Broad Institute Genomics Platform"/>
            <consortium name="The Broad Institute Genome Sequencing Center for Infectious Disease"/>
            <person name="Wu L."/>
            <person name="Ma J."/>
        </authorList>
    </citation>
    <scope>NUCLEOTIDE SEQUENCE [LARGE SCALE GENOMIC DNA]</scope>
    <source>
        <strain evidence="3">CGMCC 4.7677</strain>
    </source>
</reference>
<comment type="caution">
    <text evidence="2">The sequence shown here is derived from an EMBL/GenBank/DDBJ whole genome shotgun (WGS) entry which is preliminary data.</text>
</comment>
<evidence type="ECO:0000313" key="3">
    <source>
        <dbReference type="Proteomes" id="UP000605897"/>
    </source>
</evidence>
<feature type="chain" id="PRO_5045121741" description="DUF3558 domain-containing protein" evidence="1">
    <location>
        <begin position="18"/>
        <end position="173"/>
    </location>
</feature>
<organism evidence="2 3">
    <name type="scientific">Amycolatopsis deserti</name>
    <dbReference type="NCBI Taxonomy" id="185696"/>
    <lineage>
        <taxon>Bacteria</taxon>
        <taxon>Bacillati</taxon>
        <taxon>Actinomycetota</taxon>
        <taxon>Actinomycetes</taxon>
        <taxon>Pseudonocardiales</taxon>
        <taxon>Pseudonocardiaceae</taxon>
        <taxon>Amycolatopsis</taxon>
    </lineage>
</organism>
<accession>A0ABQ3J845</accession>
<dbReference type="Pfam" id="PF12079">
    <property type="entry name" value="DUF3558"/>
    <property type="match status" value="1"/>
</dbReference>
<evidence type="ECO:0000313" key="2">
    <source>
        <dbReference type="EMBL" id="GHF09650.1"/>
    </source>
</evidence>
<keyword evidence="1" id="KW-0732">Signal</keyword>
<dbReference type="Proteomes" id="UP000605897">
    <property type="component" value="Unassembled WGS sequence"/>
</dbReference>
<name>A0ABQ3J845_9PSEU</name>
<evidence type="ECO:0000256" key="1">
    <source>
        <dbReference type="SAM" id="SignalP"/>
    </source>
</evidence>
<proteinExistence type="predicted"/>
<evidence type="ECO:0008006" key="4">
    <source>
        <dbReference type="Google" id="ProtNLM"/>
    </source>
</evidence>
<dbReference type="EMBL" id="BNAU01000006">
    <property type="protein sequence ID" value="GHF09650.1"/>
    <property type="molecule type" value="Genomic_DNA"/>
</dbReference>
<keyword evidence="3" id="KW-1185">Reference proteome</keyword>
<dbReference type="RefSeq" id="WP_191246986.1">
    <property type="nucleotide sequence ID" value="NZ_BNAU01000006.1"/>
</dbReference>